<keyword evidence="1" id="KW-0687">Ribonucleoprotein</keyword>
<accession>A0A095YCU2</accession>
<dbReference type="InterPro" id="IPR032568">
    <property type="entry name" value="DUF4926"/>
</dbReference>
<gene>
    <name evidence="1" type="ORF">HMPREF1630_04235</name>
</gene>
<evidence type="ECO:0000313" key="1">
    <source>
        <dbReference type="EMBL" id="KGF04387.1"/>
    </source>
</evidence>
<dbReference type="AlphaFoldDB" id="A0A095YCU2"/>
<dbReference type="RefSeq" id="WP_037327349.1">
    <property type="nucleotide sequence ID" value="NZ_JRMW01000031.1"/>
</dbReference>
<evidence type="ECO:0000313" key="2">
    <source>
        <dbReference type="Proteomes" id="UP000029579"/>
    </source>
</evidence>
<keyword evidence="1" id="KW-0689">Ribosomal protein</keyword>
<sequence length="61" mass="7072">MKELDVVRLKEDYKEISKGTKGTIVLIYDDKNCEVEFFDKDGDTIDVVMTPLNKLELIESF</sequence>
<dbReference type="Proteomes" id="UP000029579">
    <property type="component" value="Unassembled WGS sequence"/>
</dbReference>
<organism evidence="1 2">
    <name type="scientific">Anaerococcus lactolyticus S7-1-13</name>
    <dbReference type="NCBI Taxonomy" id="1284686"/>
    <lineage>
        <taxon>Bacteria</taxon>
        <taxon>Bacillati</taxon>
        <taxon>Bacillota</taxon>
        <taxon>Tissierellia</taxon>
        <taxon>Tissierellales</taxon>
        <taxon>Peptoniphilaceae</taxon>
        <taxon>Anaerococcus</taxon>
    </lineage>
</organism>
<dbReference type="GO" id="GO:0005840">
    <property type="term" value="C:ribosome"/>
    <property type="evidence" value="ECO:0007669"/>
    <property type="project" value="UniProtKB-KW"/>
</dbReference>
<proteinExistence type="predicted"/>
<name>A0A095YCU2_9FIRM</name>
<dbReference type="OrthoDB" id="1711071at2"/>
<protein>
    <submittedName>
        <fullName evidence="1">Ribosomal protein L1 family protein</fullName>
    </submittedName>
</protein>
<dbReference type="Pfam" id="PF16277">
    <property type="entry name" value="DUF4926"/>
    <property type="match status" value="1"/>
</dbReference>
<reference evidence="1 2" key="1">
    <citation type="submission" date="2014-07" db="EMBL/GenBank/DDBJ databases">
        <authorList>
            <person name="McCorrison J."/>
            <person name="Sanka R."/>
            <person name="Torralba M."/>
            <person name="Gillis M."/>
            <person name="Haft D.H."/>
            <person name="Methe B."/>
            <person name="Sutton G."/>
            <person name="Nelson K.E."/>
        </authorList>
    </citation>
    <scope>NUCLEOTIDE SEQUENCE [LARGE SCALE GENOMIC DNA]</scope>
    <source>
        <strain evidence="1 2">S7-1-13</strain>
    </source>
</reference>
<comment type="caution">
    <text evidence="1">The sequence shown here is derived from an EMBL/GenBank/DDBJ whole genome shotgun (WGS) entry which is preliminary data.</text>
</comment>
<dbReference type="EMBL" id="JRMW01000031">
    <property type="protein sequence ID" value="KGF04387.1"/>
    <property type="molecule type" value="Genomic_DNA"/>
</dbReference>